<organism evidence="1 2">
    <name type="scientific">Paramuricea clavata</name>
    <name type="common">Red gorgonian</name>
    <name type="synonym">Violescent sea-whip</name>
    <dbReference type="NCBI Taxonomy" id="317549"/>
    <lineage>
        <taxon>Eukaryota</taxon>
        <taxon>Metazoa</taxon>
        <taxon>Cnidaria</taxon>
        <taxon>Anthozoa</taxon>
        <taxon>Octocorallia</taxon>
        <taxon>Malacalcyonacea</taxon>
        <taxon>Plexauridae</taxon>
        <taxon>Paramuricea</taxon>
    </lineage>
</organism>
<dbReference type="Proteomes" id="UP001152795">
    <property type="component" value="Unassembled WGS sequence"/>
</dbReference>
<protein>
    <submittedName>
        <fullName evidence="1">Uncharacterized protein</fullName>
    </submittedName>
</protein>
<gene>
    <name evidence="1" type="ORF">PACLA_8A034611</name>
</gene>
<accession>A0A7D9J3F9</accession>
<keyword evidence="2" id="KW-1185">Reference proteome</keyword>
<dbReference type="AlphaFoldDB" id="A0A7D9J3F9"/>
<reference evidence="1" key="1">
    <citation type="submission" date="2020-04" db="EMBL/GenBank/DDBJ databases">
        <authorList>
            <person name="Alioto T."/>
            <person name="Alioto T."/>
            <person name="Gomez Garrido J."/>
        </authorList>
    </citation>
    <scope>NUCLEOTIDE SEQUENCE</scope>
    <source>
        <strain evidence="1">A484AB</strain>
    </source>
</reference>
<comment type="caution">
    <text evidence="1">The sequence shown here is derived from an EMBL/GenBank/DDBJ whole genome shotgun (WGS) entry which is preliminary data.</text>
</comment>
<evidence type="ECO:0000313" key="1">
    <source>
        <dbReference type="EMBL" id="CAB4021082.1"/>
    </source>
</evidence>
<sequence length="130" mass="15151">MTYASRPLSEFNKFEALDMVENLNNVSQEQKHAKHAYHRMVYQTLLAQMSVSTEQFRSLLLRLLGDKDHERIFDIVAIVEKRFQSRSRDIPQGSNVNTSNRLFSISSKCREMLLLSAIWTFSTSVYTQET</sequence>
<evidence type="ECO:0000313" key="2">
    <source>
        <dbReference type="Proteomes" id="UP001152795"/>
    </source>
</evidence>
<dbReference type="EMBL" id="CACRXK020011258">
    <property type="protein sequence ID" value="CAB4021082.1"/>
    <property type="molecule type" value="Genomic_DNA"/>
</dbReference>
<proteinExistence type="predicted"/>
<name>A0A7D9J3F9_PARCT</name>
<dbReference type="OrthoDB" id="5989863at2759"/>